<proteinExistence type="predicted"/>
<accession>A0A165ITI6</accession>
<gene>
    <name evidence="2" type="ORF">L228DRAFT_75188</name>
</gene>
<keyword evidence="3" id="KW-1185">Reference proteome</keyword>
<keyword evidence="1" id="KW-0812">Transmembrane</keyword>
<dbReference type="AlphaFoldDB" id="A0A165ITI6"/>
<feature type="transmembrane region" description="Helical" evidence="1">
    <location>
        <begin position="50"/>
        <end position="77"/>
    </location>
</feature>
<dbReference type="EMBL" id="KV407455">
    <property type="protein sequence ID" value="KZF25368.1"/>
    <property type="molecule type" value="Genomic_DNA"/>
</dbReference>
<dbReference type="Proteomes" id="UP000076632">
    <property type="component" value="Unassembled WGS sequence"/>
</dbReference>
<dbReference type="RefSeq" id="XP_018190923.1">
    <property type="nucleotide sequence ID" value="XM_018336830.1"/>
</dbReference>
<organism evidence="2 3">
    <name type="scientific">Xylona heveae (strain CBS 132557 / TC161)</name>
    <dbReference type="NCBI Taxonomy" id="1328760"/>
    <lineage>
        <taxon>Eukaryota</taxon>
        <taxon>Fungi</taxon>
        <taxon>Dikarya</taxon>
        <taxon>Ascomycota</taxon>
        <taxon>Pezizomycotina</taxon>
        <taxon>Xylonomycetes</taxon>
        <taxon>Xylonales</taxon>
        <taxon>Xylonaceae</taxon>
        <taxon>Xylona</taxon>
    </lineage>
</organism>
<feature type="transmembrane region" description="Helical" evidence="1">
    <location>
        <begin position="83"/>
        <end position="104"/>
    </location>
</feature>
<evidence type="ECO:0000256" key="1">
    <source>
        <dbReference type="SAM" id="Phobius"/>
    </source>
</evidence>
<keyword evidence="1" id="KW-1133">Transmembrane helix</keyword>
<dbReference type="GeneID" id="28901967"/>
<keyword evidence="1" id="KW-0472">Membrane</keyword>
<evidence type="ECO:0000313" key="2">
    <source>
        <dbReference type="EMBL" id="KZF25368.1"/>
    </source>
</evidence>
<dbReference type="InParanoid" id="A0A165ITI6"/>
<feature type="transmembrane region" description="Helical" evidence="1">
    <location>
        <begin position="20"/>
        <end position="38"/>
    </location>
</feature>
<reference evidence="2 3" key="1">
    <citation type="journal article" date="2016" name="Fungal Biol.">
        <title>The genome of Xylona heveae provides a window into fungal endophytism.</title>
        <authorList>
            <person name="Gazis R."/>
            <person name="Kuo A."/>
            <person name="Riley R."/>
            <person name="LaButti K."/>
            <person name="Lipzen A."/>
            <person name="Lin J."/>
            <person name="Amirebrahimi M."/>
            <person name="Hesse C.N."/>
            <person name="Spatafora J.W."/>
            <person name="Henrissat B."/>
            <person name="Hainaut M."/>
            <person name="Grigoriev I.V."/>
            <person name="Hibbett D.S."/>
        </authorList>
    </citation>
    <scope>NUCLEOTIDE SEQUENCE [LARGE SCALE GENOMIC DNA]</scope>
    <source>
        <strain evidence="2 3">TC161</strain>
    </source>
</reference>
<protein>
    <submittedName>
        <fullName evidence="2">Uncharacterized protein</fullName>
    </submittedName>
</protein>
<sequence>MGWNRSISSAYMIKQGPSNGLTLLFLHLIWHIPHIILFQHLNICKLLVDCGVLSLHFCFYLFCHGITYLFFFPFFFFPRPFPLISLSVLSLNSSSLQGPFLVFVSQM</sequence>
<evidence type="ECO:0000313" key="3">
    <source>
        <dbReference type="Proteomes" id="UP000076632"/>
    </source>
</evidence>
<name>A0A165ITI6_XYLHT</name>